<keyword evidence="3" id="KW-1185">Reference proteome</keyword>
<dbReference type="eggNOG" id="ENOG502RR3T">
    <property type="taxonomic scope" value="Eukaryota"/>
</dbReference>
<protein>
    <submittedName>
        <fullName evidence="2">Uncharacterized protein</fullName>
    </submittedName>
</protein>
<feature type="compositionally biased region" description="Polar residues" evidence="1">
    <location>
        <begin position="179"/>
        <end position="192"/>
    </location>
</feature>
<dbReference type="HOGENOM" id="CLU_445573_0_0_1"/>
<dbReference type="Proteomes" id="UP000009882">
    <property type="component" value="Unassembled WGS sequence"/>
</dbReference>
<organism evidence="2 3">
    <name type="scientific">Penicillium digitatum (strain PHI26 / CECT 20796)</name>
    <name type="common">Green mold</name>
    <dbReference type="NCBI Taxonomy" id="1170229"/>
    <lineage>
        <taxon>Eukaryota</taxon>
        <taxon>Fungi</taxon>
        <taxon>Dikarya</taxon>
        <taxon>Ascomycota</taxon>
        <taxon>Pezizomycotina</taxon>
        <taxon>Eurotiomycetes</taxon>
        <taxon>Eurotiomycetidae</taxon>
        <taxon>Eurotiales</taxon>
        <taxon>Aspergillaceae</taxon>
        <taxon>Penicillium</taxon>
    </lineage>
</organism>
<sequence>MAFVAEQFFLDMDATTLNGWVDFDQFLDLPPGYDDQSTATTVSPQDLALPFEADGMFPSPSEFLQSSMQSSFEMTNCDLPQEELMGMDGSFMQGPAAPLFDDAAFLGYNPYDSRNSFRNLVEAQAASDPRVATIKEKRREAAIALHLQRLCVATALDLDMSSDSNTSFSSPSWSEYVRGSTSPRPSPENMSVSEAPPPGGMELVLDLNMNAATNVPKKQKPRSQAQKENYIKARKYGACEKHKKQHKRCNCLEKAAARASANDVTMDAALQEQPRQPMLQVPVPEARYLDSPGHGTSFNPPQALQTLKTIRKPPSSSSRVDPSMGLPVAAPSAKQIIKTNTQNSTPQGRDIIQLLSGKPDVKSTSSQDSILPPNGKTAKGQAAGHGNLQSGQNIANHSSARHEKLYTQESFSKKTGNRQPPVLCSSSTSRPGHAAGVPDGSSSLRWCASASSIDVISSERTNVKATSSVNYPPTGVCHTSRLDVHRTRPPRTMELSVVPGTVAGNLGMRFSTSLACNSGIQVPGPDHRKAPEGLSKQLAILSGLHSVSKDLLVSPARRGLPGFFGNELSDTLKNLPLQISRNGFLAPSVVESFGCLLSSTASAFAGAWQSSLSLASGFEAVVYKCLSRFGRHIASAKKGSYLGILQDAKCL</sequence>
<evidence type="ECO:0000313" key="3">
    <source>
        <dbReference type="Proteomes" id="UP000009882"/>
    </source>
</evidence>
<accession>K9F810</accession>
<feature type="region of interest" description="Disordered" evidence="1">
    <location>
        <begin position="359"/>
        <end position="393"/>
    </location>
</feature>
<feature type="region of interest" description="Disordered" evidence="1">
    <location>
        <begin position="161"/>
        <end position="199"/>
    </location>
</feature>
<name>K9F810_PEND2</name>
<dbReference type="OMA" id="EGMVYKC"/>
<feature type="compositionally biased region" description="Low complexity" evidence="1">
    <location>
        <begin position="161"/>
        <end position="174"/>
    </location>
</feature>
<evidence type="ECO:0000313" key="2">
    <source>
        <dbReference type="EMBL" id="EKV04197.1"/>
    </source>
</evidence>
<gene>
    <name evidence="2" type="ORF">PDIG_90610</name>
</gene>
<evidence type="ECO:0000256" key="1">
    <source>
        <dbReference type="SAM" id="MobiDB-lite"/>
    </source>
</evidence>
<proteinExistence type="predicted"/>
<dbReference type="AlphaFoldDB" id="K9F810"/>
<dbReference type="OrthoDB" id="4346289at2759"/>
<feature type="compositionally biased region" description="Polar residues" evidence="1">
    <location>
        <begin position="410"/>
        <end position="430"/>
    </location>
</feature>
<feature type="region of interest" description="Disordered" evidence="1">
    <location>
        <begin position="410"/>
        <end position="441"/>
    </location>
</feature>
<dbReference type="InParanoid" id="K9F810"/>
<reference evidence="3" key="1">
    <citation type="journal article" date="2012" name="BMC Genomics">
        <title>Genome sequence of the necrotrophic fungus Penicillium digitatum, the main postharvest pathogen of citrus.</title>
        <authorList>
            <person name="Marcet-Houben M."/>
            <person name="Ballester A.-R."/>
            <person name="de la Fuente B."/>
            <person name="Harries E."/>
            <person name="Marcos J.F."/>
            <person name="Gonzalez-Candelas L."/>
            <person name="Gabaldon T."/>
        </authorList>
    </citation>
    <scope>NUCLEOTIDE SEQUENCE [LARGE SCALE GENOMIC DNA]</scope>
    <source>
        <strain evidence="3">PHI26 / CECT 20796</strain>
    </source>
</reference>
<comment type="caution">
    <text evidence="2">The sequence shown here is derived from an EMBL/GenBank/DDBJ whole genome shotgun (WGS) entry which is preliminary data.</text>
</comment>
<dbReference type="EMBL" id="AKCT01000341">
    <property type="protein sequence ID" value="EKV04197.1"/>
    <property type="molecule type" value="Genomic_DNA"/>
</dbReference>